<dbReference type="Proteomes" id="UP000215884">
    <property type="component" value="Chromosome"/>
</dbReference>
<name>A0A2U8PZX7_9BRAD</name>
<evidence type="ECO:0000313" key="2">
    <source>
        <dbReference type="Proteomes" id="UP000215884"/>
    </source>
</evidence>
<organism evidence="1 2">
    <name type="scientific">Bradyrhizobium amphicarpaeae</name>
    <dbReference type="NCBI Taxonomy" id="1404768"/>
    <lineage>
        <taxon>Bacteria</taxon>
        <taxon>Pseudomonadati</taxon>
        <taxon>Pseudomonadota</taxon>
        <taxon>Alphaproteobacteria</taxon>
        <taxon>Hyphomicrobiales</taxon>
        <taxon>Nitrobacteraceae</taxon>
        <taxon>Bradyrhizobium</taxon>
    </lineage>
</organism>
<gene>
    <name evidence="1" type="ORF">CIT40_27220</name>
</gene>
<protein>
    <submittedName>
        <fullName evidence="1">Uncharacterized protein</fullName>
    </submittedName>
</protein>
<dbReference type="EMBL" id="CP029426">
    <property type="protein sequence ID" value="AWM03370.1"/>
    <property type="molecule type" value="Genomic_DNA"/>
</dbReference>
<dbReference type="AlphaFoldDB" id="A0A2U8PZX7"/>
<proteinExistence type="predicted"/>
<reference evidence="1 2" key="1">
    <citation type="journal article" date="2017" name="Syst. Appl. Microbiol.">
        <title>Soybeans inoculated with root zone soils of Canadian native legumes harbour diverse and novel Bradyrhizobium spp. that possess agricultural potential.</title>
        <authorList>
            <person name="Bromfield E.S.P."/>
            <person name="Cloutier S."/>
            <person name="Tambong J.T."/>
            <person name="Tran Thi T.V."/>
        </authorList>
    </citation>
    <scope>NUCLEOTIDE SEQUENCE [LARGE SCALE GENOMIC DNA]</scope>
    <source>
        <strain evidence="1 2">39S1MB</strain>
    </source>
</reference>
<accession>A0A2U8PZX7</accession>
<reference evidence="1 2" key="2">
    <citation type="journal article" date="2019" name="Int. J. Syst. Evol. Microbiol.">
        <title>Description and complete genome sequence of Bradyrhizobium amphicarpaeae sp. nov., harbouring photosystem and nitrogen-fixation genes.</title>
        <authorList>
            <person name="Bromfield E.S.P."/>
            <person name="Cloutier S."/>
            <person name="Nguyen H.D.T."/>
        </authorList>
    </citation>
    <scope>NUCLEOTIDE SEQUENCE [LARGE SCALE GENOMIC DNA]</scope>
    <source>
        <strain evidence="1 2">39S1MB</strain>
    </source>
</reference>
<evidence type="ECO:0000313" key="1">
    <source>
        <dbReference type="EMBL" id="AWM03370.1"/>
    </source>
</evidence>
<keyword evidence="2" id="KW-1185">Reference proteome</keyword>
<sequence length="77" mass="8081">MPPRFVESLGVFQPAGQAGIGTLGKTTGASNVDAKQLFKDQLLRLVGRLSLRLLVAAGAQMLSVTDNGRGRAVMGDR</sequence>